<feature type="active site" description="Nucleophile" evidence="4 5">
    <location>
        <position position="52"/>
    </location>
</feature>
<protein>
    <recommendedName>
        <fullName evidence="4">tRNA pseudouridine synthase A</fullName>
        <ecNumber evidence="4">5.4.99.12</ecNumber>
    </recommendedName>
    <alternativeName>
        <fullName evidence="4">tRNA pseudouridine(38-40) synthase</fullName>
    </alternativeName>
    <alternativeName>
        <fullName evidence="4">tRNA pseudouridylate synthase I</fullName>
    </alternativeName>
    <alternativeName>
        <fullName evidence="4">tRNA-uridine isomerase I</fullName>
    </alternativeName>
</protein>
<evidence type="ECO:0000313" key="9">
    <source>
        <dbReference type="EMBL" id="ADL11745.1"/>
    </source>
</evidence>
<dbReference type="InterPro" id="IPR020095">
    <property type="entry name" value="PsdUridine_synth_TruA_C"/>
</dbReference>
<evidence type="ECO:0000256" key="4">
    <source>
        <dbReference type="HAMAP-Rule" id="MF_00171"/>
    </source>
</evidence>
<dbReference type="InterPro" id="IPR001406">
    <property type="entry name" value="PsdUridine_synth_TruA"/>
</dbReference>
<dbReference type="EC" id="5.4.99.12" evidence="4"/>
<dbReference type="HOGENOM" id="CLU_014673_0_1_9"/>
<gene>
    <name evidence="4" type="primary">truA</name>
    <name evidence="9" type="ordered locus">Acear_0194</name>
</gene>
<name>D9QTI1_ACEAZ</name>
<evidence type="ECO:0000256" key="6">
    <source>
        <dbReference type="PIRSR" id="PIRSR001430-2"/>
    </source>
</evidence>
<feature type="domain" description="Pseudouridine synthase I TruA alpha/beta" evidence="8">
    <location>
        <begin position="6"/>
        <end position="104"/>
    </location>
</feature>
<keyword evidence="9" id="KW-0456">Lyase</keyword>
<dbReference type="SUPFAM" id="SSF55120">
    <property type="entry name" value="Pseudouridine synthase"/>
    <property type="match status" value="1"/>
</dbReference>
<dbReference type="InterPro" id="IPR020103">
    <property type="entry name" value="PsdUridine_synth_cat_dom_sf"/>
</dbReference>
<organism evidence="9 10">
    <name type="scientific">Acetohalobium arabaticum (strain ATCC 49924 / DSM 5501 / Z-7288)</name>
    <dbReference type="NCBI Taxonomy" id="574087"/>
    <lineage>
        <taxon>Bacteria</taxon>
        <taxon>Bacillati</taxon>
        <taxon>Bacillota</taxon>
        <taxon>Clostridia</taxon>
        <taxon>Halanaerobiales</taxon>
        <taxon>Halobacteroidaceae</taxon>
        <taxon>Acetohalobium</taxon>
    </lineage>
</organism>
<evidence type="ECO:0000259" key="8">
    <source>
        <dbReference type="Pfam" id="PF01416"/>
    </source>
</evidence>
<dbReference type="HAMAP" id="MF_00171">
    <property type="entry name" value="TruA"/>
    <property type="match status" value="1"/>
</dbReference>
<keyword evidence="10" id="KW-1185">Reference proteome</keyword>
<dbReference type="PANTHER" id="PTHR11142">
    <property type="entry name" value="PSEUDOURIDYLATE SYNTHASE"/>
    <property type="match status" value="1"/>
</dbReference>
<evidence type="ECO:0000256" key="5">
    <source>
        <dbReference type="PIRSR" id="PIRSR001430-1"/>
    </source>
</evidence>
<dbReference type="GO" id="GO:0003723">
    <property type="term" value="F:RNA binding"/>
    <property type="evidence" value="ECO:0007669"/>
    <property type="project" value="InterPro"/>
</dbReference>
<evidence type="ECO:0000256" key="1">
    <source>
        <dbReference type="ARBA" id="ARBA00009375"/>
    </source>
</evidence>
<evidence type="ECO:0000313" key="10">
    <source>
        <dbReference type="Proteomes" id="UP000001661"/>
    </source>
</evidence>
<comment type="caution">
    <text evidence="4">Lacks conserved residue(s) required for the propagation of feature annotation.</text>
</comment>
<dbReference type="Proteomes" id="UP000001661">
    <property type="component" value="Chromosome"/>
</dbReference>
<dbReference type="Pfam" id="PF01416">
    <property type="entry name" value="PseudoU_synth_1"/>
    <property type="match status" value="2"/>
</dbReference>
<reference evidence="9 10" key="1">
    <citation type="journal article" date="2010" name="Stand. Genomic Sci.">
        <title>Complete genome sequence of Acetohalobium arabaticum type strain (Z-7288).</title>
        <authorList>
            <person name="Sikorski J."/>
            <person name="Lapidus A."/>
            <person name="Chertkov O."/>
            <person name="Lucas S."/>
            <person name="Copeland A."/>
            <person name="Glavina Del Rio T."/>
            <person name="Nolan M."/>
            <person name="Tice H."/>
            <person name="Cheng J.F."/>
            <person name="Han C."/>
            <person name="Brambilla E."/>
            <person name="Pitluck S."/>
            <person name="Liolios K."/>
            <person name="Ivanova N."/>
            <person name="Mavromatis K."/>
            <person name="Mikhailova N."/>
            <person name="Pati A."/>
            <person name="Bruce D."/>
            <person name="Detter C."/>
            <person name="Tapia R."/>
            <person name="Goodwin L."/>
            <person name="Chen A."/>
            <person name="Palaniappan K."/>
            <person name="Land M."/>
            <person name="Hauser L."/>
            <person name="Chang Y.J."/>
            <person name="Jeffries C.D."/>
            <person name="Rohde M."/>
            <person name="Goker M."/>
            <person name="Spring S."/>
            <person name="Woyke T."/>
            <person name="Bristow J."/>
            <person name="Eisen J.A."/>
            <person name="Markowitz V."/>
            <person name="Hugenholtz P."/>
            <person name="Kyrpides N.C."/>
            <person name="Klenk H.P."/>
        </authorList>
    </citation>
    <scope>NUCLEOTIDE SEQUENCE [LARGE SCALE GENOMIC DNA]</scope>
    <source>
        <strain evidence="10">ATCC 49924 / DSM 5501 / Z-7288</strain>
    </source>
</reference>
<dbReference type="Gene3D" id="3.30.70.580">
    <property type="entry name" value="Pseudouridine synthase I, catalytic domain, N-terminal subdomain"/>
    <property type="match status" value="1"/>
</dbReference>
<dbReference type="RefSeq" id="WP_013277191.1">
    <property type="nucleotide sequence ID" value="NC_014378.1"/>
</dbReference>
<dbReference type="GO" id="GO:0016829">
    <property type="term" value="F:lyase activity"/>
    <property type="evidence" value="ECO:0007669"/>
    <property type="project" value="UniProtKB-KW"/>
</dbReference>
<dbReference type="GO" id="GO:0160147">
    <property type="term" value="F:tRNA pseudouridine(38-40) synthase activity"/>
    <property type="evidence" value="ECO:0007669"/>
    <property type="project" value="UniProtKB-EC"/>
</dbReference>
<dbReference type="FunFam" id="3.30.70.580:FF:000001">
    <property type="entry name" value="tRNA pseudouridine synthase A"/>
    <property type="match status" value="1"/>
</dbReference>
<comment type="subunit">
    <text evidence="4">Homodimer.</text>
</comment>
<keyword evidence="3 4" id="KW-0413">Isomerase</keyword>
<dbReference type="NCBIfam" id="TIGR00071">
    <property type="entry name" value="hisT_truA"/>
    <property type="match status" value="1"/>
</dbReference>
<evidence type="ECO:0000256" key="7">
    <source>
        <dbReference type="RuleBase" id="RU003792"/>
    </source>
</evidence>
<dbReference type="EMBL" id="CP002105">
    <property type="protein sequence ID" value="ADL11745.1"/>
    <property type="molecule type" value="Genomic_DNA"/>
</dbReference>
<dbReference type="PANTHER" id="PTHR11142:SF0">
    <property type="entry name" value="TRNA PSEUDOURIDINE SYNTHASE-LIKE 1"/>
    <property type="match status" value="1"/>
</dbReference>
<evidence type="ECO:0000256" key="2">
    <source>
        <dbReference type="ARBA" id="ARBA00022694"/>
    </source>
</evidence>
<comment type="function">
    <text evidence="4">Formation of pseudouridine at positions 38, 39 and 40 in the anticodon stem and loop of transfer RNAs.</text>
</comment>
<dbReference type="Gene3D" id="3.30.70.660">
    <property type="entry name" value="Pseudouridine synthase I, catalytic domain, C-terminal subdomain"/>
    <property type="match status" value="1"/>
</dbReference>
<dbReference type="AlphaFoldDB" id="D9QTI1"/>
<dbReference type="InterPro" id="IPR020094">
    <property type="entry name" value="TruA/RsuA/RluB/E/F_N"/>
</dbReference>
<evidence type="ECO:0000256" key="3">
    <source>
        <dbReference type="ARBA" id="ARBA00023235"/>
    </source>
</evidence>
<dbReference type="KEGG" id="aar:Acear_0194"/>
<comment type="similarity">
    <text evidence="1 4 7">Belongs to the tRNA pseudouridine synthase TruA family.</text>
</comment>
<accession>D9QTI1</accession>
<dbReference type="InterPro" id="IPR020097">
    <property type="entry name" value="PsdUridine_synth_TruA_a/b_dom"/>
</dbReference>
<comment type="catalytic activity">
    <reaction evidence="4 7">
        <text>uridine(38/39/40) in tRNA = pseudouridine(38/39/40) in tRNA</text>
        <dbReference type="Rhea" id="RHEA:22376"/>
        <dbReference type="Rhea" id="RHEA-COMP:10085"/>
        <dbReference type="Rhea" id="RHEA-COMP:10087"/>
        <dbReference type="ChEBI" id="CHEBI:65314"/>
        <dbReference type="ChEBI" id="CHEBI:65315"/>
        <dbReference type="EC" id="5.4.99.12"/>
    </reaction>
</comment>
<dbReference type="PIRSF" id="PIRSF001430">
    <property type="entry name" value="tRNA_psdUrid_synth"/>
    <property type="match status" value="1"/>
</dbReference>
<feature type="domain" description="Pseudouridine synthase I TruA alpha/beta" evidence="8">
    <location>
        <begin position="143"/>
        <end position="244"/>
    </location>
</feature>
<dbReference type="eggNOG" id="COG0101">
    <property type="taxonomic scope" value="Bacteria"/>
</dbReference>
<feature type="binding site" evidence="4 6">
    <location>
        <position position="110"/>
    </location>
    <ligand>
        <name>substrate</name>
    </ligand>
</feature>
<proteinExistence type="inferred from homology"/>
<sequence length="244" mass="27820">MRYLKAIIAYDGTNYYGFQHQPDVPTIQDELEESLRILTKEKNKVIVAGRTDRGVHAQNQVINFKTESPIPLENIRFAWNNCLPNDILIKEVEDVNADFHARYDAEGKIYEYRILNQPLPSVFKRNYTYHIKEELDSAAMAEAAECLIGTYDFSSFQASGSNVQTTVRTIQQAEVTQQDRLVIFRIEGDGFLYNMVRIIVGTLIKVGTGEWEVPRMSRIIEAEDRLAAGPTAPAQGLRLIKVKY</sequence>
<keyword evidence="2 4" id="KW-0819">tRNA processing</keyword>
<dbReference type="CDD" id="cd02570">
    <property type="entry name" value="PseudoU_synth_EcTruA"/>
    <property type="match status" value="1"/>
</dbReference>
<dbReference type="STRING" id="574087.Acear_0194"/>
<dbReference type="GO" id="GO:0031119">
    <property type="term" value="P:tRNA pseudouridine synthesis"/>
    <property type="evidence" value="ECO:0007669"/>
    <property type="project" value="UniProtKB-UniRule"/>
</dbReference>
<dbReference type="OrthoDB" id="9811823at2"/>